<dbReference type="PANTHER" id="PTHR12863">
    <property type="entry name" value="FATTY ACID HYDROXYLASE"/>
    <property type="match status" value="1"/>
</dbReference>
<keyword evidence="5" id="KW-0479">Metal-binding</keyword>
<evidence type="ECO:0000256" key="8">
    <source>
        <dbReference type="ARBA" id="ARBA00022833"/>
    </source>
</evidence>
<evidence type="ECO:0000256" key="14">
    <source>
        <dbReference type="SAM" id="Phobius"/>
    </source>
</evidence>
<keyword evidence="13" id="KW-0275">Fatty acid biosynthesis</keyword>
<keyword evidence="7" id="KW-0276">Fatty acid metabolism</keyword>
<accession>A0ABN1ML77</accession>
<evidence type="ECO:0000256" key="3">
    <source>
        <dbReference type="ARBA" id="ARBA00022516"/>
    </source>
</evidence>
<evidence type="ECO:0000256" key="2">
    <source>
        <dbReference type="ARBA" id="ARBA00004477"/>
    </source>
</evidence>
<keyword evidence="3" id="KW-0444">Lipid biosynthesis</keyword>
<evidence type="ECO:0000256" key="7">
    <source>
        <dbReference type="ARBA" id="ARBA00022832"/>
    </source>
</evidence>
<evidence type="ECO:0000256" key="9">
    <source>
        <dbReference type="ARBA" id="ARBA00022989"/>
    </source>
</evidence>
<dbReference type="InterPro" id="IPR006694">
    <property type="entry name" value="Fatty_acid_hydroxylase"/>
</dbReference>
<feature type="transmembrane region" description="Helical" evidence="14">
    <location>
        <begin position="77"/>
        <end position="99"/>
    </location>
</feature>
<evidence type="ECO:0000313" key="16">
    <source>
        <dbReference type="EMBL" id="GAA0873648.1"/>
    </source>
</evidence>
<keyword evidence="9 14" id="KW-1133">Transmembrane helix</keyword>
<keyword evidence="10" id="KW-0560">Oxidoreductase</keyword>
<evidence type="ECO:0000313" key="17">
    <source>
        <dbReference type="Proteomes" id="UP001501126"/>
    </source>
</evidence>
<evidence type="ECO:0000256" key="1">
    <source>
        <dbReference type="ARBA" id="ARBA00001947"/>
    </source>
</evidence>
<dbReference type="Pfam" id="PF04116">
    <property type="entry name" value="FA_hydroxylase"/>
    <property type="match status" value="1"/>
</dbReference>
<dbReference type="InterPro" id="IPR014430">
    <property type="entry name" value="Scs7"/>
</dbReference>
<reference evidence="16 17" key="1">
    <citation type="journal article" date="2019" name="Int. J. Syst. Evol. Microbiol.">
        <title>The Global Catalogue of Microorganisms (GCM) 10K type strain sequencing project: providing services to taxonomists for standard genome sequencing and annotation.</title>
        <authorList>
            <consortium name="The Broad Institute Genomics Platform"/>
            <consortium name="The Broad Institute Genome Sequencing Center for Infectious Disease"/>
            <person name="Wu L."/>
            <person name="Ma J."/>
        </authorList>
    </citation>
    <scope>NUCLEOTIDE SEQUENCE [LARGE SCALE GENOMIC DNA]</scope>
    <source>
        <strain evidence="16 17">JCM 16083</strain>
    </source>
</reference>
<dbReference type="PANTHER" id="PTHR12863:SF1">
    <property type="entry name" value="FATTY ACID 2-HYDROXYLASE"/>
    <property type="match status" value="1"/>
</dbReference>
<evidence type="ECO:0000256" key="11">
    <source>
        <dbReference type="ARBA" id="ARBA00023098"/>
    </source>
</evidence>
<dbReference type="EMBL" id="BAAAFH010000002">
    <property type="protein sequence ID" value="GAA0873648.1"/>
    <property type="molecule type" value="Genomic_DNA"/>
</dbReference>
<feature type="transmembrane region" description="Helical" evidence="14">
    <location>
        <begin position="105"/>
        <end position="124"/>
    </location>
</feature>
<proteinExistence type="predicted"/>
<evidence type="ECO:0000256" key="5">
    <source>
        <dbReference type="ARBA" id="ARBA00022723"/>
    </source>
</evidence>
<keyword evidence="4 14" id="KW-0812">Transmembrane</keyword>
<keyword evidence="11" id="KW-0443">Lipid metabolism</keyword>
<keyword evidence="12 14" id="KW-0472">Membrane</keyword>
<evidence type="ECO:0000256" key="4">
    <source>
        <dbReference type="ARBA" id="ARBA00022692"/>
    </source>
</evidence>
<name>A0ABN1ML77_9FLAO</name>
<evidence type="ECO:0000256" key="6">
    <source>
        <dbReference type="ARBA" id="ARBA00022824"/>
    </source>
</evidence>
<feature type="transmembrane region" description="Helical" evidence="14">
    <location>
        <begin position="20"/>
        <end position="41"/>
    </location>
</feature>
<feature type="domain" description="Fatty acid hydroxylase" evidence="15">
    <location>
        <begin position="30"/>
        <end position="165"/>
    </location>
</feature>
<keyword evidence="8" id="KW-0862">Zinc</keyword>
<comment type="subcellular location">
    <subcellularLocation>
        <location evidence="2">Endoplasmic reticulum membrane</location>
        <topology evidence="2">Multi-pass membrane protein</topology>
    </subcellularLocation>
</comment>
<gene>
    <name evidence="16" type="ORF">GCM10009118_00560</name>
</gene>
<organism evidence="16 17">
    <name type="scientific">Wandonia haliotis</name>
    <dbReference type="NCBI Taxonomy" id="574963"/>
    <lineage>
        <taxon>Bacteria</taxon>
        <taxon>Pseudomonadati</taxon>
        <taxon>Bacteroidota</taxon>
        <taxon>Flavobacteriia</taxon>
        <taxon>Flavobacteriales</taxon>
        <taxon>Crocinitomicaceae</taxon>
        <taxon>Wandonia</taxon>
    </lineage>
</organism>
<evidence type="ECO:0000256" key="12">
    <source>
        <dbReference type="ARBA" id="ARBA00023136"/>
    </source>
</evidence>
<evidence type="ECO:0000256" key="13">
    <source>
        <dbReference type="ARBA" id="ARBA00023160"/>
    </source>
</evidence>
<sequence>MYFVIAFFLIRYYYLNINPSATSIILAFFTGYFSWTLAEYFMHRFLYHKIGDATFSSGIQYLFHGIHHYYPNDKDRLVLPPVPSLLIAAIFFGVFYLIIGNYAYTFGPGFMIGYVSYMTVHYTIHKVPAPKRFNFWWRHHNIHHYQQHDRAFGVTTSFWDRVFGTMPEANRKTISVKNMD</sequence>
<keyword evidence="17" id="KW-1185">Reference proteome</keyword>
<evidence type="ECO:0000256" key="10">
    <source>
        <dbReference type="ARBA" id="ARBA00023002"/>
    </source>
</evidence>
<keyword evidence="6" id="KW-0256">Endoplasmic reticulum</keyword>
<comment type="cofactor">
    <cofactor evidence="1">
        <name>Zn(2+)</name>
        <dbReference type="ChEBI" id="CHEBI:29105"/>
    </cofactor>
</comment>
<comment type="caution">
    <text evidence="16">The sequence shown here is derived from an EMBL/GenBank/DDBJ whole genome shotgun (WGS) entry which is preliminary data.</text>
</comment>
<protein>
    <recommendedName>
        <fullName evidence="15">Fatty acid hydroxylase domain-containing protein</fullName>
    </recommendedName>
</protein>
<evidence type="ECO:0000259" key="15">
    <source>
        <dbReference type="Pfam" id="PF04116"/>
    </source>
</evidence>
<dbReference type="Proteomes" id="UP001501126">
    <property type="component" value="Unassembled WGS sequence"/>
</dbReference>